<reference evidence="2 3" key="2">
    <citation type="submission" date="2007-09" db="EMBL/GenBank/DDBJ databases">
        <authorList>
            <person name="Fulton L."/>
            <person name="Clifton S."/>
            <person name="Fulton B."/>
            <person name="Xu J."/>
            <person name="Minx P."/>
            <person name="Pepin K.H."/>
            <person name="Johnson M."/>
            <person name="Thiruvilangam P."/>
            <person name="Bhonagiri V."/>
            <person name="Nash W.E."/>
            <person name="Mardis E.R."/>
            <person name="Wilson R.K."/>
        </authorList>
    </citation>
    <scope>NUCLEOTIDE SEQUENCE [LARGE SCALE GENOMIC DNA]</scope>
    <source>
        <strain evidence="2 3">M21/2</strain>
    </source>
</reference>
<reference evidence="2 3" key="1">
    <citation type="submission" date="2007-09" db="EMBL/GenBank/DDBJ databases">
        <title>Draft genome sequence of Faecalibacterium prausnitzii M21/2.</title>
        <authorList>
            <person name="Sudarsanam P."/>
            <person name="Ley R."/>
            <person name="Guruge J."/>
            <person name="Turnbaugh P.J."/>
            <person name="Mahowald M."/>
            <person name="Liep D."/>
            <person name="Gordon J."/>
        </authorList>
    </citation>
    <scope>NUCLEOTIDE SEQUENCE [LARGE SCALE GENOMIC DNA]</scope>
    <source>
        <strain evidence="2 3">M21/2</strain>
    </source>
</reference>
<dbReference type="AlphaFoldDB" id="A8SEQ6"/>
<gene>
    <name evidence="2" type="ORF">FAEPRAM212_02518</name>
</gene>
<evidence type="ECO:0000313" key="3">
    <source>
        <dbReference type="Proteomes" id="UP000005945"/>
    </source>
</evidence>
<protein>
    <submittedName>
        <fullName evidence="2">Uncharacterized protein</fullName>
    </submittedName>
</protein>
<evidence type="ECO:0000313" key="2">
    <source>
        <dbReference type="EMBL" id="EDP19739.1"/>
    </source>
</evidence>
<organism evidence="2 3">
    <name type="scientific">Faecalibacterium prausnitzii M21/2</name>
    <dbReference type="NCBI Taxonomy" id="411485"/>
    <lineage>
        <taxon>Bacteria</taxon>
        <taxon>Bacillati</taxon>
        <taxon>Bacillota</taxon>
        <taxon>Clostridia</taxon>
        <taxon>Eubacteriales</taxon>
        <taxon>Oscillospiraceae</taxon>
        <taxon>Faecalibacterium</taxon>
    </lineage>
</organism>
<accession>A8SEQ6</accession>
<feature type="region of interest" description="Disordered" evidence="1">
    <location>
        <begin position="1"/>
        <end position="24"/>
    </location>
</feature>
<feature type="compositionally biased region" description="Low complexity" evidence="1">
    <location>
        <begin position="1"/>
        <end position="12"/>
    </location>
</feature>
<dbReference type="Proteomes" id="UP000005945">
    <property type="component" value="Unassembled WGS sequence"/>
</dbReference>
<name>A8SEQ6_9FIRM</name>
<sequence length="48" mass="5300">MDAKAAAARNAAPQRVHSGKTGTAVGEEHAFLRNTENFAKRDWYFCGF</sequence>
<dbReference type="HOGENOM" id="CLU_3153041_0_0_9"/>
<evidence type="ECO:0000256" key="1">
    <source>
        <dbReference type="SAM" id="MobiDB-lite"/>
    </source>
</evidence>
<comment type="caution">
    <text evidence="2">The sequence shown here is derived from an EMBL/GenBank/DDBJ whole genome shotgun (WGS) entry which is preliminary data.</text>
</comment>
<dbReference type="EMBL" id="ABED02000029">
    <property type="protein sequence ID" value="EDP19739.1"/>
    <property type="molecule type" value="Genomic_DNA"/>
</dbReference>
<proteinExistence type="predicted"/>